<feature type="compositionally biased region" description="Polar residues" evidence="1">
    <location>
        <begin position="731"/>
        <end position="740"/>
    </location>
</feature>
<keyword evidence="3" id="KW-1185">Reference proteome</keyword>
<proteinExistence type="predicted"/>
<feature type="compositionally biased region" description="Basic and acidic residues" evidence="1">
    <location>
        <begin position="244"/>
        <end position="264"/>
    </location>
</feature>
<feature type="compositionally biased region" description="Basic residues" evidence="1">
    <location>
        <begin position="884"/>
        <end position="894"/>
    </location>
</feature>
<feature type="compositionally biased region" description="Basic and acidic residues" evidence="1">
    <location>
        <begin position="400"/>
        <end position="420"/>
    </location>
</feature>
<feature type="compositionally biased region" description="Basic and acidic residues" evidence="1">
    <location>
        <begin position="593"/>
        <end position="606"/>
    </location>
</feature>
<protein>
    <submittedName>
        <fullName evidence="2">Uncharacterized protein</fullName>
    </submittedName>
</protein>
<feature type="compositionally biased region" description="Basic and acidic residues" evidence="1">
    <location>
        <begin position="895"/>
        <end position="907"/>
    </location>
</feature>
<feature type="region of interest" description="Disordered" evidence="1">
    <location>
        <begin position="88"/>
        <end position="275"/>
    </location>
</feature>
<evidence type="ECO:0000256" key="1">
    <source>
        <dbReference type="SAM" id="MobiDB-lite"/>
    </source>
</evidence>
<feature type="compositionally biased region" description="Basic and acidic residues" evidence="1">
    <location>
        <begin position="13"/>
        <end position="27"/>
    </location>
</feature>
<dbReference type="EMBL" id="JABMIG020000321">
    <property type="protein sequence ID" value="KAL3781296.1"/>
    <property type="molecule type" value="Genomic_DNA"/>
</dbReference>
<feature type="compositionally biased region" description="Basic and acidic residues" evidence="1">
    <location>
        <begin position="560"/>
        <end position="575"/>
    </location>
</feature>
<feature type="region of interest" description="Disordered" evidence="1">
    <location>
        <begin position="290"/>
        <end position="518"/>
    </location>
</feature>
<evidence type="ECO:0000313" key="2">
    <source>
        <dbReference type="EMBL" id="KAL3781296.1"/>
    </source>
</evidence>
<feature type="compositionally biased region" description="Basic and acidic residues" evidence="1">
    <location>
        <begin position="49"/>
        <end position="60"/>
    </location>
</feature>
<accession>A0ABD3P1N6</accession>
<sequence>MKKSFVHYPFSRSNHEAEGGSQDEKVFDSGAQMGSYARNRAPRGNNHRRNSDESGESPREKLRHISNMKGSIQLGKVYRLEGLHSEVDIEAHSEDGSSATPSSHEDEHGWSRDADEIKVRIMQERRQQKRAASHDRKSGLDSEKVDSVMQSSGTLEQKGGNLPALSQEERDKEIKERLKRELKEQCKVASSMRQSASHPQQVLDMSKLTTADQNNTSNHARESQGVTASRNVRTQGKPSAAMSQEEKDNDIKERLKRERREQRKVASSMRQSASHLQTVVFDMPKVTTNDQNNSCDHVGMSQGVTTSGEDRTQGNMRAAISQEEKDNEIKERLKRERREQRKVASSMRQSASHPQPAMLDISKGPIDDQNNTADNVGVSKGITTSGEDRTKCNMSIAMSQEEKDKEIKERLKRERREQRKVASSMRQSASHLQPVLDMSKVTTADQNNNSYLFGASKGASTPGEERTQGNVSTAMSQEEKDKEIKERLKRERREQRKVASSMRQSASHPQHVVLDTSKLTIEDQSNTFDYTKVSEGVTATGEDRTQGNMSFAMSQEEMDQEIKDRLKRERREQRKVASSMRQSASHPQPVDLDTYKLTKEDKKKTPDYVGGIEGVATSGQDMTQGNMSTAASQEERDKAIKERLKRERREQRKVASSMRQSSSHPQCVLDMSKLTPEDQNNKSDNVGLSEGLTPSGEDRTKGSRSSAMSQEERDKEIKERLKRERREQRKMASSIQQSSSHLKHETGTPEGDAFGRIDPLSTPNSQVVDVNVGSVGTLSTWPHNTERRSRDTESSSHEIYGKGTYEEMYPNKHRSHHKKTQKQKIFDGHADKVIDDTMIDKSKSRRAKRVDQTSCLIKALGATADVDDDLTRRIAEKMREKQFSKKKNRSHKLTRKDTSEINMQSEDRRKSIAAWTDKYDLRRAVILAEKTPEMDWLSSFYRCDPRWQILKFFNEVAREGGDAKIDEDLASSPLSHLFDKANVFTVWRPTSDEAIKNMMLGIATGKGLDIKGKSAKRGNIRQVTYRKRARVLGKWTASDNCLFIQFVRPFHSSLYGSAQRTGQNPHQGWKTEDCRKEAHEMIVDIKDYMRFAAEDAIRVLSDAFASPAEQDLAMKHLMYDETKLVVENIDTYINSCPPVYGLSISERLFWEAYVMMQDCSRPAGTEWDIGRGSEVRLALHIHISRWSDLTHYSFLLPDPKLNFMEMNFKTMRHEPKPGDACPVVFQMSTSSPMEPRTLLVAYEENGKVKPVVSDFDCFLTGTRGVKYKQTIPKDQVELLKWSVDNISEVLDERVATQSTKGWMDTWFNVLKKAALKGFYPQTPKYGNGDPTSYKIIEVAVSRLSDTGCVRHGAECFNFFFPQDIDDTLLIISDTLPGNVKWKKVNEQQLQSILMDKIDEGFTFPLNPKWVLCDPGWRRVYDKLLASQLPNVQDSLNCWLPPDTGLRQKIDEVSRRHPHGFYTSAHKSAKNTEGTELMDMMEDQLQRYMKIQRAWRKLRLALFWIRFVREKRASVSQLKRFSRQQAQQLSHLHLALWLSHCIEDLTILQTLNKINLPEDKPIPLLEKQLVERAASLIFNAGGKAFFKTDGNLFLEPLLHHFDAGREWIQKELGLCDT</sequence>
<feature type="compositionally biased region" description="Basic and acidic residues" evidence="1">
    <location>
        <begin position="784"/>
        <end position="798"/>
    </location>
</feature>
<feature type="compositionally biased region" description="Polar residues" evidence="1">
    <location>
        <begin position="617"/>
        <end position="632"/>
    </location>
</feature>
<feature type="compositionally biased region" description="Polar residues" evidence="1">
    <location>
        <begin position="440"/>
        <end position="451"/>
    </location>
</feature>
<evidence type="ECO:0000313" key="3">
    <source>
        <dbReference type="Proteomes" id="UP001516023"/>
    </source>
</evidence>
<feature type="compositionally biased region" description="Basic and acidic residues" evidence="1">
    <location>
        <begin position="103"/>
        <end position="146"/>
    </location>
</feature>
<feature type="region of interest" description="Disordered" evidence="1">
    <location>
        <begin position="880"/>
        <end position="907"/>
    </location>
</feature>
<feature type="region of interest" description="Disordered" evidence="1">
    <location>
        <begin position="1"/>
        <end position="73"/>
    </location>
</feature>
<feature type="compositionally biased region" description="Basic and acidic residues" evidence="1">
    <location>
        <begin position="322"/>
        <end position="342"/>
    </location>
</feature>
<gene>
    <name evidence="2" type="ORF">HJC23_006520</name>
</gene>
<feature type="compositionally biased region" description="Polar residues" evidence="1">
    <location>
        <begin position="761"/>
        <end position="783"/>
    </location>
</feature>
<feature type="compositionally biased region" description="Polar residues" evidence="1">
    <location>
        <begin position="207"/>
        <end position="237"/>
    </location>
</feature>
<reference evidence="2 3" key="1">
    <citation type="journal article" date="2020" name="G3 (Bethesda)">
        <title>Improved Reference Genome for Cyclotella cryptica CCMP332, a Model for Cell Wall Morphogenesis, Salinity Adaptation, and Lipid Production in Diatoms (Bacillariophyta).</title>
        <authorList>
            <person name="Roberts W.R."/>
            <person name="Downey K.M."/>
            <person name="Ruck E.C."/>
            <person name="Traller J.C."/>
            <person name="Alverson A.J."/>
        </authorList>
    </citation>
    <scope>NUCLEOTIDE SEQUENCE [LARGE SCALE GENOMIC DNA]</scope>
    <source>
        <strain evidence="2 3">CCMP332</strain>
    </source>
</reference>
<feature type="compositionally biased region" description="Basic and acidic residues" evidence="1">
    <location>
        <begin position="167"/>
        <end position="186"/>
    </location>
</feature>
<feature type="region of interest" description="Disordered" evidence="1">
    <location>
        <begin position="538"/>
        <end position="798"/>
    </location>
</feature>
<comment type="caution">
    <text evidence="2">The sequence shown here is derived from an EMBL/GenBank/DDBJ whole genome shotgun (WGS) entry which is preliminary data.</text>
</comment>
<dbReference type="Proteomes" id="UP001516023">
    <property type="component" value="Unassembled WGS sequence"/>
</dbReference>
<feature type="compositionally biased region" description="Basic and acidic residues" evidence="1">
    <location>
        <begin position="477"/>
        <end position="497"/>
    </location>
</feature>
<organism evidence="2 3">
    <name type="scientific">Cyclotella cryptica</name>
    <dbReference type="NCBI Taxonomy" id="29204"/>
    <lineage>
        <taxon>Eukaryota</taxon>
        <taxon>Sar</taxon>
        <taxon>Stramenopiles</taxon>
        <taxon>Ochrophyta</taxon>
        <taxon>Bacillariophyta</taxon>
        <taxon>Coscinodiscophyceae</taxon>
        <taxon>Thalassiosirophycidae</taxon>
        <taxon>Stephanodiscales</taxon>
        <taxon>Stephanodiscaceae</taxon>
        <taxon>Cyclotella</taxon>
    </lineage>
</organism>
<name>A0ABD3P1N6_9STRA</name>
<feature type="compositionally biased region" description="Basic and acidic residues" evidence="1">
    <location>
        <begin position="633"/>
        <end position="653"/>
    </location>
</feature>
<feature type="compositionally biased region" description="Basic and acidic residues" evidence="1">
    <location>
        <begin position="710"/>
        <end position="730"/>
    </location>
</feature>
<feature type="compositionally biased region" description="Polar residues" evidence="1">
    <location>
        <begin position="191"/>
        <end position="200"/>
    </location>
</feature>